<keyword evidence="1" id="KW-1133">Transmembrane helix</keyword>
<evidence type="ECO:0000313" key="2">
    <source>
        <dbReference type="EMBL" id="OAI13634.1"/>
    </source>
</evidence>
<evidence type="ECO:0008006" key="4">
    <source>
        <dbReference type="Google" id="ProtNLM"/>
    </source>
</evidence>
<keyword evidence="1" id="KW-0472">Membrane</keyword>
<evidence type="ECO:0000256" key="1">
    <source>
        <dbReference type="SAM" id="Phobius"/>
    </source>
</evidence>
<proteinExistence type="predicted"/>
<sequence>MTENNKDIALKAWEVYQGLAKGMGESAWKIRSTFFATAAGLIAYTYNSSSPILYLLTVLLCVLFFVLESGYRRLQDQYIDKSIAIERTLNDFIANDEHPRFPETIGTDVDTPSWSGLIKLLALKRIIFWLPYLVLFLLPLILFLFDIKKI</sequence>
<accession>A0A177N7Q8</accession>
<keyword evidence="1" id="KW-0812">Transmembrane</keyword>
<comment type="caution">
    <text evidence="2">The sequence shown here is derived from an EMBL/GenBank/DDBJ whole genome shotgun (WGS) entry which is preliminary data.</text>
</comment>
<dbReference type="AlphaFoldDB" id="A0A177N7Q8"/>
<dbReference type="STRING" id="980561.A1359_11875"/>
<feature type="transmembrane region" description="Helical" evidence="1">
    <location>
        <begin position="126"/>
        <end position="145"/>
    </location>
</feature>
<dbReference type="Proteomes" id="UP000078476">
    <property type="component" value="Unassembled WGS sequence"/>
</dbReference>
<gene>
    <name evidence="2" type="ORF">A1359_11875</name>
</gene>
<dbReference type="OrthoDB" id="2990056at2"/>
<protein>
    <recommendedName>
        <fullName evidence="4">SMODS and SLOG-associating 2TM effector domain-containing protein</fullName>
    </recommendedName>
</protein>
<reference evidence="2 3" key="1">
    <citation type="submission" date="2016-03" db="EMBL/GenBank/DDBJ databases">
        <authorList>
            <person name="Ploux O."/>
        </authorList>
    </citation>
    <scope>NUCLEOTIDE SEQUENCE [LARGE SCALE GENOMIC DNA]</scope>
    <source>
        <strain evidence="2 3">R-45370</strain>
    </source>
</reference>
<feature type="transmembrane region" description="Helical" evidence="1">
    <location>
        <begin position="52"/>
        <end position="71"/>
    </location>
</feature>
<organism evidence="2 3">
    <name type="scientific">Methylomonas lenta</name>
    <dbReference type="NCBI Taxonomy" id="980561"/>
    <lineage>
        <taxon>Bacteria</taxon>
        <taxon>Pseudomonadati</taxon>
        <taxon>Pseudomonadota</taxon>
        <taxon>Gammaproteobacteria</taxon>
        <taxon>Methylococcales</taxon>
        <taxon>Methylococcaceae</taxon>
        <taxon>Methylomonas</taxon>
    </lineage>
</organism>
<dbReference type="RefSeq" id="WP_066984063.1">
    <property type="nucleotide sequence ID" value="NZ_LUUI01000117.1"/>
</dbReference>
<evidence type="ECO:0000313" key="3">
    <source>
        <dbReference type="Proteomes" id="UP000078476"/>
    </source>
</evidence>
<keyword evidence="3" id="KW-1185">Reference proteome</keyword>
<name>A0A177N7Q8_9GAMM</name>
<dbReference type="EMBL" id="LUUI01000117">
    <property type="protein sequence ID" value="OAI13634.1"/>
    <property type="molecule type" value="Genomic_DNA"/>
</dbReference>